<gene>
    <name evidence="2" type="ORF">EG328_008871</name>
</gene>
<comment type="similarity">
    <text evidence="1">Belongs to the complex I LYR family.</text>
</comment>
<dbReference type="Proteomes" id="UP000447873">
    <property type="component" value="Unassembled WGS sequence"/>
</dbReference>
<dbReference type="GO" id="GO:0005739">
    <property type="term" value="C:mitochondrion"/>
    <property type="evidence" value="ECO:0007669"/>
    <property type="project" value="TreeGrafter"/>
</dbReference>
<dbReference type="Pfam" id="PF13233">
    <property type="entry name" value="Complex1_LYR_2"/>
    <property type="match status" value="1"/>
</dbReference>
<dbReference type="InterPro" id="IPR045296">
    <property type="entry name" value="Complex1_LYR_ETFRF1_LYRM5"/>
</dbReference>
<evidence type="ECO:0000313" key="2">
    <source>
        <dbReference type="EMBL" id="KAE9966543.1"/>
    </source>
</evidence>
<sequence length="68" mass="7986">MPPPTLRTQVLQTYKSLLHLLRDYPLGYSYARPRLHAAFKSQSHLTDEGEIRKGLQRAEYVRKEIEAF</sequence>
<organism evidence="2 3">
    <name type="scientific">Venturia inaequalis</name>
    <name type="common">Apple scab fungus</name>
    <dbReference type="NCBI Taxonomy" id="5025"/>
    <lineage>
        <taxon>Eukaryota</taxon>
        <taxon>Fungi</taxon>
        <taxon>Dikarya</taxon>
        <taxon>Ascomycota</taxon>
        <taxon>Pezizomycotina</taxon>
        <taxon>Dothideomycetes</taxon>
        <taxon>Pleosporomycetidae</taxon>
        <taxon>Venturiales</taxon>
        <taxon>Venturiaceae</taxon>
        <taxon>Venturia</taxon>
    </lineage>
</organism>
<comment type="caution">
    <text evidence="2">The sequence shown here is derived from an EMBL/GenBank/DDBJ whole genome shotgun (WGS) entry which is preliminary data.</text>
</comment>
<accession>A0A8H3UC11</accession>
<dbReference type="EMBL" id="WNWS01000510">
    <property type="protein sequence ID" value="KAE9966543.1"/>
    <property type="molecule type" value="Genomic_DNA"/>
</dbReference>
<dbReference type="GO" id="GO:0090324">
    <property type="term" value="P:negative regulation of oxidative phosphorylation"/>
    <property type="evidence" value="ECO:0007669"/>
    <property type="project" value="InterPro"/>
</dbReference>
<protein>
    <submittedName>
        <fullName evidence="2">Uncharacterized protein</fullName>
    </submittedName>
</protein>
<evidence type="ECO:0000313" key="3">
    <source>
        <dbReference type="Proteomes" id="UP000447873"/>
    </source>
</evidence>
<dbReference type="PANTHER" id="PTHR21024:SF0">
    <property type="entry name" value="ELECTRON TRANSFER FLAVOPROTEIN REGULATORY FACTOR 1"/>
    <property type="match status" value="1"/>
</dbReference>
<name>A0A8H3UC11_VENIN</name>
<dbReference type="InterPro" id="IPR052000">
    <property type="entry name" value="ETFRF1"/>
</dbReference>
<dbReference type="GO" id="GO:0022904">
    <property type="term" value="P:respiratory electron transport chain"/>
    <property type="evidence" value="ECO:0007669"/>
    <property type="project" value="TreeGrafter"/>
</dbReference>
<proteinExistence type="inferred from homology"/>
<reference evidence="2 3" key="1">
    <citation type="submission" date="2018-12" db="EMBL/GenBank/DDBJ databases">
        <title>Venturia inaequalis Genome Resource.</title>
        <authorList>
            <person name="Lichtner F.J."/>
        </authorList>
    </citation>
    <scope>NUCLEOTIDE SEQUENCE [LARGE SCALE GENOMIC DNA]</scope>
    <source>
        <strain evidence="2 3">120213</strain>
    </source>
</reference>
<dbReference type="AlphaFoldDB" id="A0A8H3UC11"/>
<dbReference type="PANTHER" id="PTHR21024">
    <property type="entry name" value="GROWTH HORMONE-INDUCIBLE SOLUBLE PROTEIN-RELATED"/>
    <property type="match status" value="1"/>
</dbReference>
<evidence type="ECO:0000256" key="1">
    <source>
        <dbReference type="ARBA" id="ARBA00009508"/>
    </source>
</evidence>
<dbReference type="CDD" id="cd20265">
    <property type="entry name" value="Complex1_LYR_ETFRF1_LYRM5"/>
    <property type="match status" value="1"/>
</dbReference>